<evidence type="ECO:0000313" key="1">
    <source>
        <dbReference type="EMBL" id="XCM39838.1"/>
    </source>
</evidence>
<name>A0AAU8JM37_9CYAN</name>
<reference evidence="1" key="1">
    <citation type="submission" date="2024-07" db="EMBL/GenBank/DDBJ databases">
        <authorList>
            <person name="Kim Y.J."/>
            <person name="Jeong J.Y."/>
        </authorList>
    </citation>
    <scope>NUCLEOTIDE SEQUENCE</scope>
    <source>
        <strain evidence="1">GIHE-MW2</strain>
    </source>
</reference>
<organism evidence="1">
    <name type="scientific">Planktothricoides raciborskii GIHE-MW2</name>
    <dbReference type="NCBI Taxonomy" id="2792601"/>
    <lineage>
        <taxon>Bacteria</taxon>
        <taxon>Bacillati</taxon>
        <taxon>Cyanobacteriota</taxon>
        <taxon>Cyanophyceae</taxon>
        <taxon>Oscillatoriophycideae</taxon>
        <taxon>Oscillatoriales</taxon>
        <taxon>Oscillatoriaceae</taxon>
        <taxon>Planktothricoides</taxon>
    </lineage>
</organism>
<dbReference type="RefSeq" id="WP_354636291.1">
    <property type="nucleotide sequence ID" value="NZ_CP159837.1"/>
</dbReference>
<dbReference type="AlphaFoldDB" id="A0AAU8JM37"/>
<gene>
    <name evidence="1" type="ORF">ABWT76_002796</name>
</gene>
<accession>A0AAU8JM37</accession>
<sequence length="81" mass="9265">MTQTQYQLSLNFEQVLTLVKQLPEPEKLQLSQELAKELLDSKLTALLESFKTDELSLDTITQEVESVRSEIYANYAKKSAN</sequence>
<proteinExistence type="predicted"/>
<protein>
    <submittedName>
        <fullName evidence="1">Uncharacterized protein</fullName>
    </submittedName>
</protein>
<dbReference type="EMBL" id="CP159837">
    <property type="protein sequence ID" value="XCM39838.1"/>
    <property type="molecule type" value="Genomic_DNA"/>
</dbReference>
<dbReference type="NCBIfam" id="NF047401">
    <property type="entry name" value="TA_anti_VapB15"/>
    <property type="match status" value="1"/>
</dbReference>